<protein>
    <recommendedName>
        <fullName evidence="4">DUF2752 domain-containing protein</fullName>
    </recommendedName>
</protein>
<keyword evidence="3" id="KW-1185">Reference proteome</keyword>
<dbReference type="RefSeq" id="WP_192374819.1">
    <property type="nucleotide sequence ID" value="NZ_CAJHIV010000001.1"/>
</dbReference>
<keyword evidence="1" id="KW-1133">Transmembrane helix</keyword>
<sequence length="110" mass="12598">MNKYNKLMFWILLAGLILFTVAFGMPFLAHINSSKVLTLAGCELAGFDKQASCPEGANFAARFIPLNHWMSLFLAPMMFIKQFWDILLAWISLIAYFGYNAIKRRQSITR</sequence>
<keyword evidence="1" id="KW-0812">Transmembrane</keyword>
<feature type="transmembrane region" description="Helical" evidence="1">
    <location>
        <begin position="83"/>
        <end position="102"/>
    </location>
</feature>
<reference evidence="2 3" key="1">
    <citation type="submission" date="2020-09" db="EMBL/GenBank/DDBJ databases">
        <title>Methylomonas albis sp. nov. and Methylomonas fluvii sp. nov.: Two cold-adapted methanotrophs from the River Elbe and an amended description of Methylovulum psychrotolerans strain Eb1.</title>
        <authorList>
            <person name="Bussmann I.K."/>
            <person name="Klings K.-W."/>
            <person name="Warnstedt J."/>
            <person name="Hoppert M."/>
            <person name="Saborowski A."/>
            <person name="Horn F."/>
            <person name="Liebner S."/>
        </authorList>
    </citation>
    <scope>NUCLEOTIDE SEQUENCE [LARGE SCALE GENOMIC DNA]</scope>
    <source>
        <strain evidence="2 3">EbA</strain>
    </source>
</reference>
<dbReference type="Proteomes" id="UP000652176">
    <property type="component" value="Unassembled WGS sequence"/>
</dbReference>
<proteinExistence type="predicted"/>
<feature type="transmembrane region" description="Helical" evidence="1">
    <location>
        <begin position="7"/>
        <end position="29"/>
    </location>
</feature>
<evidence type="ECO:0000256" key="1">
    <source>
        <dbReference type="SAM" id="Phobius"/>
    </source>
</evidence>
<organism evidence="2 3">
    <name type="scientific">Methylomonas albis</name>
    <dbReference type="NCBI Taxonomy" id="1854563"/>
    <lineage>
        <taxon>Bacteria</taxon>
        <taxon>Pseudomonadati</taxon>
        <taxon>Pseudomonadota</taxon>
        <taxon>Gammaproteobacteria</taxon>
        <taxon>Methylococcales</taxon>
        <taxon>Methylococcaceae</taxon>
        <taxon>Methylomonas</taxon>
    </lineage>
</organism>
<accession>A0ABR9D2K1</accession>
<dbReference type="EMBL" id="JACXSS010000001">
    <property type="protein sequence ID" value="MBD9356469.1"/>
    <property type="molecule type" value="Genomic_DNA"/>
</dbReference>
<keyword evidence="1" id="KW-0472">Membrane</keyword>
<comment type="caution">
    <text evidence="2">The sequence shown here is derived from an EMBL/GenBank/DDBJ whole genome shotgun (WGS) entry which is preliminary data.</text>
</comment>
<evidence type="ECO:0008006" key="4">
    <source>
        <dbReference type="Google" id="ProtNLM"/>
    </source>
</evidence>
<gene>
    <name evidence="2" type="ORF">IE877_11310</name>
</gene>
<evidence type="ECO:0000313" key="3">
    <source>
        <dbReference type="Proteomes" id="UP000652176"/>
    </source>
</evidence>
<name>A0ABR9D2K1_9GAMM</name>
<evidence type="ECO:0000313" key="2">
    <source>
        <dbReference type="EMBL" id="MBD9356469.1"/>
    </source>
</evidence>